<proteinExistence type="predicted"/>
<dbReference type="InterPro" id="IPR037883">
    <property type="entry name" value="Knr4/Smi1-like_sf"/>
</dbReference>
<sequence length="183" mass="21122">MEGMMRMTGLYAMEEQVIRIRNKVIEKELQLNECLTASELRLFEKENDVILPEECRLFYTKIGNGGAGPYYGVLSVKMAHVEDVKTDGLEGHERDENFEGKIMRLCHEGCGFYQVIVLTGEYKGTIWIDNRVSDIGFVPLLRKEDSGLKTVGLLEWYEDWIDSGAKGMEEMFTEMFENTPWEK</sequence>
<name>A0A164QMZ9_BACCE</name>
<protein>
    <recommendedName>
        <fullName evidence="3">SMI1/KNR4 family protein</fullName>
    </recommendedName>
</protein>
<evidence type="ECO:0008006" key="3">
    <source>
        <dbReference type="Google" id="ProtNLM"/>
    </source>
</evidence>
<comment type="caution">
    <text evidence="1">The sequence shown here is derived from an EMBL/GenBank/DDBJ whole genome shotgun (WGS) entry which is preliminary data.</text>
</comment>
<dbReference type="Proteomes" id="UP000076482">
    <property type="component" value="Unassembled WGS sequence"/>
</dbReference>
<evidence type="ECO:0000313" key="1">
    <source>
        <dbReference type="EMBL" id="KZD71927.1"/>
    </source>
</evidence>
<dbReference type="EMBL" id="LJKE01000015">
    <property type="protein sequence ID" value="KZD71927.1"/>
    <property type="molecule type" value="Genomic_DNA"/>
</dbReference>
<reference evidence="1 2" key="1">
    <citation type="submission" date="2015-09" db="EMBL/GenBank/DDBJ databases">
        <title>Bacillus cereus food isolates.</title>
        <authorList>
            <person name="Boekhorst J."/>
        </authorList>
    </citation>
    <scope>NUCLEOTIDE SEQUENCE [LARGE SCALE GENOMIC DNA]</scope>
    <source>
        <strain evidence="1 2">B4088</strain>
    </source>
</reference>
<gene>
    <name evidence="1" type="ORF">B4088_0388</name>
</gene>
<dbReference type="PATRIC" id="fig|1396.535.peg.4136"/>
<dbReference type="AlphaFoldDB" id="A0A164QMZ9"/>
<accession>A0A164QMZ9</accession>
<organism evidence="1 2">
    <name type="scientific">Bacillus cereus</name>
    <dbReference type="NCBI Taxonomy" id="1396"/>
    <lineage>
        <taxon>Bacteria</taxon>
        <taxon>Bacillati</taxon>
        <taxon>Bacillota</taxon>
        <taxon>Bacilli</taxon>
        <taxon>Bacillales</taxon>
        <taxon>Bacillaceae</taxon>
        <taxon>Bacillus</taxon>
        <taxon>Bacillus cereus group</taxon>
    </lineage>
</organism>
<evidence type="ECO:0000313" key="2">
    <source>
        <dbReference type="Proteomes" id="UP000076482"/>
    </source>
</evidence>
<dbReference type="SUPFAM" id="SSF160631">
    <property type="entry name" value="SMI1/KNR4-like"/>
    <property type="match status" value="1"/>
</dbReference>